<dbReference type="EMBL" id="JAGPXC010000010">
    <property type="protein sequence ID" value="KAH6646421.1"/>
    <property type="molecule type" value="Genomic_DNA"/>
</dbReference>
<keyword evidence="4" id="KW-1185">Reference proteome</keyword>
<evidence type="ECO:0000256" key="1">
    <source>
        <dbReference type="SAM" id="MobiDB-lite"/>
    </source>
</evidence>
<evidence type="ECO:0000313" key="3">
    <source>
        <dbReference type="EMBL" id="KAH6646421.1"/>
    </source>
</evidence>
<comment type="caution">
    <text evidence="3">The sequence shown here is derived from an EMBL/GenBank/DDBJ whole genome shotgun (WGS) entry which is preliminary data.</text>
</comment>
<dbReference type="OrthoDB" id="2245989at2759"/>
<dbReference type="AlphaFoldDB" id="A0A9P8RNI2"/>
<feature type="region of interest" description="Disordered" evidence="1">
    <location>
        <begin position="51"/>
        <end position="97"/>
    </location>
</feature>
<proteinExistence type="predicted"/>
<evidence type="ECO:0000313" key="4">
    <source>
        <dbReference type="Proteomes" id="UP000758603"/>
    </source>
</evidence>
<feature type="compositionally biased region" description="Basic and acidic residues" evidence="1">
    <location>
        <begin position="10"/>
        <end position="27"/>
    </location>
</feature>
<reference evidence="3" key="1">
    <citation type="journal article" date="2021" name="Nat. Commun.">
        <title>Genetic determinants of endophytism in the Arabidopsis root mycobiome.</title>
        <authorList>
            <person name="Mesny F."/>
            <person name="Miyauchi S."/>
            <person name="Thiergart T."/>
            <person name="Pickel B."/>
            <person name="Atanasova L."/>
            <person name="Karlsson M."/>
            <person name="Huettel B."/>
            <person name="Barry K.W."/>
            <person name="Haridas S."/>
            <person name="Chen C."/>
            <person name="Bauer D."/>
            <person name="Andreopoulos W."/>
            <person name="Pangilinan J."/>
            <person name="LaButti K."/>
            <person name="Riley R."/>
            <person name="Lipzen A."/>
            <person name="Clum A."/>
            <person name="Drula E."/>
            <person name="Henrissat B."/>
            <person name="Kohler A."/>
            <person name="Grigoriev I.V."/>
            <person name="Martin F.M."/>
            <person name="Hacquard S."/>
        </authorList>
    </citation>
    <scope>NUCLEOTIDE SEQUENCE</scope>
    <source>
        <strain evidence="3">MPI-SDFR-AT-0073</strain>
    </source>
</reference>
<feature type="compositionally biased region" description="Low complexity" evidence="1">
    <location>
        <begin position="56"/>
        <end position="85"/>
    </location>
</feature>
<dbReference type="Gene3D" id="1.20.5.170">
    <property type="match status" value="1"/>
</dbReference>
<feature type="region of interest" description="Disordered" evidence="1">
    <location>
        <begin position="1"/>
        <end position="37"/>
    </location>
</feature>
<sequence>MTQGMDSEGSSDKPPKPRNTEARKEQNRIASRAYREKRKQRLALLDQILKTDDVADSSPSSPSDAGDCALSVMCSSSSSRDSSGSPLPAPEALPVSDATAPLWPPNIADGMSDLTNHYGGVVSDSLDNLWMGALGQDGYVFDAHHGLVDIYHPANVPLLESQLHPGLTPLISSYPPPEDTLLEEHYGVSHVAESQGTHDTRHDAPYSYSEVGVHPAQDSAVDAVLNSFSQLDESQQRRVLKIIHRKRGRTGPVPLAWDMTLSYPVTPPPGM</sequence>
<feature type="domain" description="BZIP" evidence="2">
    <location>
        <begin position="23"/>
        <end position="37"/>
    </location>
</feature>
<dbReference type="GeneID" id="70137226"/>
<name>A0A9P8RNI2_9PEZI</name>
<gene>
    <name evidence="3" type="ORF">BKA67DRAFT_664260</name>
</gene>
<organism evidence="3 4">
    <name type="scientific">Truncatella angustata</name>
    <dbReference type="NCBI Taxonomy" id="152316"/>
    <lineage>
        <taxon>Eukaryota</taxon>
        <taxon>Fungi</taxon>
        <taxon>Dikarya</taxon>
        <taxon>Ascomycota</taxon>
        <taxon>Pezizomycotina</taxon>
        <taxon>Sordariomycetes</taxon>
        <taxon>Xylariomycetidae</taxon>
        <taxon>Amphisphaeriales</taxon>
        <taxon>Sporocadaceae</taxon>
        <taxon>Truncatella</taxon>
    </lineage>
</organism>
<accession>A0A9P8RNI2</accession>
<dbReference type="CDD" id="cd14688">
    <property type="entry name" value="bZIP_YAP"/>
    <property type="match status" value="1"/>
</dbReference>
<protein>
    <recommendedName>
        <fullName evidence="2">BZIP domain-containing protein</fullName>
    </recommendedName>
</protein>
<dbReference type="Proteomes" id="UP000758603">
    <property type="component" value="Unassembled WGS sequence"/>
</dbReference>
<dbReference type="PROSITE" id="PS00036">
    <property type="entry name" value="BZIP_BASIC"/>
    <property type="match status" value="1"/>
</dbReference>
<evidence type="ECO:0000259" key="2">
    <source>
        <dbReference type="PROSITE" id="PS00036"/>
    </source>
</evidence>
<dbReference type="InterPro" id="IPR004827">
    <property type="entry name" value="bZIP"/>
</dbReference>
<dbReference type="RefSeq" id="XP_045952935.1">
    <property type="nucleotide sequence ID" value="XM_046108335.1"/>
</dbReference>
<dbReference type="GO" id="GO:0003700">
    <property type="term" value="F:DNA-binding transcription factor activity"/>
    <property type="evidence" value="ECO:0007669"/>
    <property type="project" value="InterPro"/>
</dbReference>